<dbReference type="Gene3D" id="3.80.10.10">
    <property type="entry name" value="Ribonuclease Inhibitor"/>
    <property type="match status" value="1"/>
</dbReference>
<dbReference type="SMART" id="SM00368">
    <property type="entry name" value="LRR_RI"/>
    <property type="match status" value="2"/>
</dbReference>
<protein>
    <submittedName>
        <fullName evidence="3">Uncharacterized protein</fullName>
    </submittedName>
</protein>
<evidence type="ECO:0000313" key="3">
    <source>
        <dbReference type="EMBL" id="CAK9036149.1"/>
    </source>
</evidence>
<keyword evidence="4" id="KW-1185">Reference proteome</keyword>
<proteinExistence type="predicted"/>
<feature type="region of interest" description="Disordered" evidence="2">
    <location>
        <begin position="115"/>
        <end position="171"/>
    </location>
</feature>
<dbReference type="PANTHER" id="PTHR24111:SF0">
    <property type="entry name" value="LEUCINE-RICH REPEAT-CONTAINING PROTEIN"/>
    <property type="match status" value="1"/>
</dbReference>
<organism evidence="3 4">
    <name type="scientific">Durusdinium trenchii</name>
    <dbReference type="NCBI Taxonomy" id="1381693"/>
    <lineage>
        <taxon>Eukaryota</taxon>
        <taxon>Sar</taxon>
        <taxon>Alveolata</taxon>
        <taxon>Dinophyceae</taxon>
        <taxon>Suessiales</taxon>
        <taxon>Symbiodiniaceae</taxon>
        <taxon>Durusdinium</taxon>
    </lineage>
</organism>
<comment type="caution">
    <text evidence="3">The sequence shown here is derived from an EMBL/GenBank/DDBJ whole genome shotgun (WGS) entry which is preliminary data.</text>
</comment>
<dbReference type="PANTHER" id="PTHR24111">
    <property type="entry name" value="LEUCINE-RICH REPEAT-CONTAINING PROTEIN 34"/>
    <property type="match status" value="1"/>
</dbReference>
<dbReference type="SUPFAM" id="SSF52047">
    <property type="entry name" value="RNI-like"/>
    <property type="match status" value="1"/>
</dbReference>
<reference evidence="3 4" key="1">
    <citation type="submission" date="2024-02" db="EMBL/GenBank/DDBJ databases">
        <authorList>
            <person name="Chen Y."/>
            <person name="Shah S."/>
            <person name="Dougan E. K."/>
            <person name="Thang M."/>
            <person name="Chan C."/>
        </authorList>
    </citation>
    <scope>NUCLEOTIDE SEQUENCE [LARGE SCALE GENOMIC DNA]</scope>
</reference>
<dbReference type="InterPro" id="IPR032675">
    <property type="entry name" value="LRR_dom_sf"/>
</dbReference>
<dbReference type="Pfam" id="PF13516">
    <property type="entry name" value="LRR_6"/>
    <property type="match status" value="1"/>
</dbReference>
<keyword evidence="1" id="KW-0677">Repeat</keyword>
<accession>A0ABP0LAG4</accession>
<evidence type="ECO:0000313" key="4">
    <source>
        <dbReference type="Proteomes" id="UP001642484"/>
    </source>
</evidence>
<evidence type="ECO:0000256" key="1">
    <source>
        <dbReference type="ARBA" id="ARBA00022737"/>
    </source>
</evidence>
<dbReference type="InterPro" id="IPR052201">
    <property type="entry name" value="LRR-containing_regulator"/>
</dbReference>
<feature type="compositionally biased region" description="Low complexity" evidence="2">
    <location>
        <begin position="144"/>
        <end position="163"/>
    </location>
</feature>
<dbReference type="Proteomes" id="UP001642484">
    <property type="component" value="Unassembled WGS sequence"/>
</dbReference>
<sequence>MDQAQKVNRLRDDAVKHIFEALLLNSHLQELDLGRNSIRDDAMEFIAEVILRNKFITKLSFEDNYFTDEAAEVFLKLLQKAEHLSMTEFTIHSNYISEIKLQQIDLFMRTHARELQKKKRENKRQRSQSNVGVGNDAREESKMSAGRQSSGSLSRSTSRISRGGSREASKV</sequence>
<feature type="compositionally biased region" description="Basic residues" evidence="2">
    <location>
        <begin position="116"/>
        <end position="126"/>
    </location>
</feature>
<dbReference type="EMBL" id="CAXAMN010011758">
    <property type="protein sequence ID" value="CAK9036149.1"/>
    <property type="molecule type" value="Genomic_DNA"/>
</dbReference>
<dbReference type="InterPro" id="IPR001611">
    <property type="entry name" value="Leu-rich_rpt"/>
</dbReference>
<gene>
    <name evidence="3" type="ORF">CCMP2556_LOCUS20170</name>
</gene>
<evidence type="ECO:0000256" key="2">
    <source>
        <dbReference type="SAM" id="MobiDB-lite"/>
    </source>
</evidence>
<name>A0ABP0LAG4_9DINO</name>